<gene>
    <name evidence="1" type="ORF">LOT_2104</name>
</gene>
<dbReference type="AlphaFoldDB" id="S4NP37"/>
<dbReference type="Proteomes" id="UP000016361">
    <property type="component" value="Unassembled WGS sequence"/>
</dbReference>
<dbReference type="PATRIC" id="fig|1423780.4.peg.945"/>
<dbReference type="eggNOG" id="ENOG5032P7A">
    <property type="taxonomic scope" value="Bacteria"/>
</dbReference>
<accession>S4NP37</accession>
<dbReference type="GeneID" id="301049033"/>
<protein>
    <submittedName>
        <fullName evidence="1">Uncharacterized protein</fullName>
    </submittedName>
</protein>
<comment type="caution">
    <text evidence="1">The sequence shown here is derived from an EMBL/GenBank/DDBJ whole genome shotgun (WGS) entry which is preliminary data.</text>
</comment>
<dbReference type="RefSeq" id="WP_020282004.1">
    <property type="nucleotide sequence ID" value="NZ_AZED01000013.1"/>
</dbReference>
<evidence type="ECO:0000313" key="2">
    <source>
        <dbReference type="Proteomes" id="UP000016361"/>
    </source>
</evidence>
<dbReference type="STRING" id="1423780.FD05_GL000943"/>
<name>S4NP37_9LACO</name>
<sequence>MLDEPKGEQYWISTDTELKIDPNAPEWAKKEFKEYMKLMSNKPDKDGMVKLY</sequence>
<dbReference type="EMBL" id="BASH01000009">
    <property type="protein sequence ID" value="GAD17566.1"/>
    <property type="molecule type" value="Genomic_DNA"/>
</dbReference>
<organism evidence="1 2">
    <name type="scientific">Lentilactobacillus otakiensis DSM 19908 = JCM 15040</name>
    <dbReference type="NCBI Taxonomy" id="1423780"/>
    <lineage>
        <taxon>Bacteria</taxon>
        <taxon>Bacillati</taxon>
        <taxon>Bacillota</taxon>
        <taxon>Bacilli</taxon>
        <taxon>Lactobacillales</taxon>
        <taxon>Lactobacillaceae</taxon>
        <taxon>Lentilactobacillus</taxon>
    </lineage>
</organism>
<keyword evidence="2" id="KW-1185">Reference proteome</keyword>
<proteinExistence type="predicted"/>
<reference evidence="2" key="1">
    <citation type="journal article" date="2013" name="Genome Announc.">
        <title>Draft Genome Sequence of D-Branched-Chain Amino Acid Producer Lactobacillus otakiensis JCM 15040T, Isolated from a Traditional Japanese Pickle.</title>
        <authorList>
            <person name="Doi K."/>
            <person name="Mori K."/>
            <person name="Mutaguchi Y."/>
            <person name="Tashiro K."/>
            <person name="Fujino Y."/>
            <person name="Ohmori T."/>
            <person name="Kuhara S."/>
            <person name="Ohshima T."/>
        </authorList>
    </citation>
    <scope>NUCLEOTIDE SEQUENCE [LARGE SCALE GENOMIC DNA]</scope>
    <source>
        <strain evidence="2">JCM 15040</strain>
    </source>
</reference>
<evidence type="ECO:0000313" key="1">
    <source>
        <dbReference type="EMBL" id="GAD17566.1"/>
    </source>
</evidence>